<evidence type="ECO:0000313" key="3">
    <source>
        <dbReference type="EMBL" id="KAF5398909.1"/>
    </source>
</evidence>
<dbReference type="CDD" id="cd23021">
    <property type="entry name" value="zf-HIT_IN80B"/>
    <property type="match status" value="1"/>
</dbReference>
<accession>A0A8J4TGX3</accession>
<keyword evidence="4" id="KW-1185">Reference proteome</keyword>
<evidence type="ECO:0000313" key="4">
    <source>
        <dbReference type="Proteomes" id="UP000748531"/>
    </source>
</evidence>
<feature type="region of interest" description="Disordered" evidence="1">
    <location>
        <begin position="44"/>
        <end position="65"/>
    </location>
</feature>
<feature type="region of interest" description="Disordered" evidence="1">
    <location>
        <begin position="98"/>
        <end position="128"/>
    </location>
</feature>
<gene>
    <name evidence="3" type="ORF">PHET_07921</name>
</gene>
<reference evidence="3" key="1">
    <citation type="submission" date="2019-05" db="EMBL/GenBank/DDBJ databases">
        <title>Annotation for the trematode Paragonimus heterotremus.</title>
        <authorList>
            <person name="Choi Y.-J."/>
        </authorList>
    </citation>
    <scope>NUCLEOTIDE SEQUENCE</scope>
    <source>
        <strain evidence="3">LC</strain>
    </source>
</reference>
<name>A0A8J4TGX3_9TREM</name>
<feature type="domain" description="HIT-type" evidence="2">
    <location>
        <begin position="352"/>
        <end position="381"/>
    </location>
</feature>
<feature type="region of interest" description="Disordered" evidence="1">
    <location>
        <begin position="220"/>
        <end position="272"/>
    </location>
</feature>
<dbReference type="InterPro" id="IPR007529">
    <property type="entry name" value="Znf_HIT"/>
</dbReference>
<protein>
    <submittedName>
        <fullName evidence="3">HIT zinc finger</fullName>
    </submittedName>
</protein>
<dbReference type="Pfam" id="PF04438">
    <property type="entry name" value="zf-HIT"/>
    <property type="match status" value="1"/>
</dbReference>
<dbReference type="AlphaFoldDB" id="A0A8J4TGX3"/>
<comment type="caution">
    <text evidence="3">The sequence shown here is derived from an EMBL/GenBank/DDBJ whole genome shotgun (WGS) entry which is preliminary data.</text>
</comment>
<sequence>MSDSDSTWPATDDFGSRFLEVDEYVCGSIDDISVNVFPTDVQSQSIQDYSGSRGSQRSIRRHGEARTNRGLRLRSYIALEDDRDEEFEGESMPSGLIDLRSRRSRDLQRSNRVTENEESDSTSEFRSPRLLTARQLSLQMQRVAHTQSRAGTHLRYPPSESTLLSLESLEPVRPNSTPTPEQVAARQRSIARRRESAKRKAELQKRQTVERLLKVNADSDGFHRRGRGRGRSVRGLPHSASFLSTSSNMSNGADDPENFDTPNLSTNNGDAPELKIEPLETQNTEYIDRITRTDPHVLSVSSLDPPANYVRIICSSRLSPSTRVCLSSVSSVTDGRLSELFTTPKYIAPPITKLCAMGCGRLRRYTCSTTGQPLCSLACYKQNLTIRVQSPVLMATG</sequence>
<evidence type="ECO:0000259" key="2">
    <source>
        <dbReference type="Pfam" id="PF04438"/>
    </source>
</evidence>
<dbReference type="EMBL" id="LUCH01004530">
    <property type="protein sequence ID" value="KAF5398909.1"/>
    <property type="molecule type" value="Genomic_DNA"/>
</dbReference>
<proteinExistence type="predicted"/>
<organism evidence="3 4">
    <name type="scientific">Paragonimus heterotremus</name>
    <dbReference type="NCBI Taxonomy" id="100268"/>
    <lineage>
        <taxon>Eukaryota</taxon>
        <taxon>Metazoa</taxon>
        <taxon>Spiralia</taxon>
        <taxon>Lophotrochozoa</taxon>
        <taxon>Platyhelminthes</taxon>
        <taxon>Trematoda</taxon>
        <taxon>Digenea</taxon>
        <taxon>Plagiorchiida</taxon>
        <taxon>Troglotremata</taxon>
        <taxon>Troglotrematidae</taxon>
        <taxon>Paragonimus</taxon>
    </lineage>
</organism>
<feature type="compositionally biased region" description="Polar residues" evidence="1">
    <location>
        <begin position="260"/>
        <end position="269"/>
    </location>
</feature>
<dbReference type="Proteomes" id="UP000748531">
    <property type="component" value="Unassembled WGS sequence"/>
</dbReference>
<dbReference type="OrthoDB" id="6264911at2759"/>
<feature type="compositionally biased region" description="Basic and acidic residues" evidence="1">
    <location>
        <begin position="99"/>
        <end position="115"/>
    </location>
</feature>
<feature type="compositionally biased region" description="Polar residues" evidence="1">
    <location>
        <begin position="241"/>
        <end position="251"/>
    </location>
</feature>
<evidence type="ECO:0000256" key="1">
    <source>
        <dbReference type="SAM" id="MobiDB-lite"/>
    </source>
</evidence>